<dbReference type="EMBL" id="BBML01000003">
    <property type="protein sequence ID" value="GAK96683.1"/>
    <property type="molecule type" value="Genomic_DNA"/>
</dbReference>
<gene>
    <name evidence="1" type="ORF">JCM19294_992</name>
</gene>
<name>A0A090Q4J5_9FLAO</name>
<protein>
    <submittedName>
        <fullName evidence="1">Uncharacterized protein</fullName>
    </submittedName>
</protein>
<proteinExistence type="predicted"/>
<organism evidence="1 2">
    <name type="scientific">Nonlabens tegetincola</name>
    <dbReference type="NCBI Taxonomy" id="323273"/>
    <lineage>
        <taxon>Bacteria</taxon>
        <taxon>Pseudomonadati</taxon>
        <taxon>Bacteroidota</taxon>
        <taxon>Flavobacteriia</taxon>
        <taxon>Flavobacteriales</taxon>
        <taxon>Flavobacteriaceae</taxon>
        <taxon>Nonlabens</taxon>
    </lineage>
</organism>
<keyword evidence="2" id="KW-1185">Reference proteome</keyword>
<evidence type="ECO:0000313" key="2">
    <source>
        <dbReference type="Proteomes" id="UP000029221"/>
    </source>
</evidence>
<accession>A0A090Q4J5</accession>
<sequence>MKQLEFGNAKVYRVNVAAVALAKRRAEFTIIAVVAIKINY</sequence>
<dbReference type="Proteomes" id="UP000029221">
    <property type="component" value="Unassembled WGS sequence"/>
</dbReference>
<reference evidence="1" key="1">
    <citation type="journal article" date="2014" name="Genome Announc.">
        <title>Draft Genome Sequences of Marine Flavobacterium Nonlabens Strains NR17, NR24, NR27, NR32, NR33, and Ara13.</title>
        <authorList>
            <person name="Nakanishi M."/>
            <person name="Meirelles P."/>
            <person name="Suzuki R."/>
            <person name="Takatani N."/>
            <person name="Mino S."/>
            <person name="Suda W."/>
            <person name="Oshima K."/>
            <person name="Hattori M."/>
            <person name="Ohkuma M."/>
            <person name="Hosokawa M."/>
            <person name="Miyashita K."/>
            <person name="Thompson F.L."/>
            <person name="Niwa A."/>
            <person name="Sawabe T."/>
            <person name="Sawabe T."/>
        </authorList>
    </citation>
    <scope>NUCLEOTIDE SEQUENCE [LARGE SCALE GENOMIC DNA]</scope>
    <source>
        <strain evidence="1">JCM 19294</strain>
    </source>
</reference>
<comment type="caution">
    <text evidence="1">The sequence shown here is derived from an EMBL/GenBank/DDBJ whole genome shotgun (WGS) entry which is preliminary data.</text>
</comment>
<dbReference type="AlphaFoldDB" id="A0A090Q4J5"/>
<evidence type="ECO:0000313" key="1">
    <source>
        <dbReference type="EMBL" id="GAK96683.1"/>
    </source>
</evidence>